<name>A0ABZ2LZU5_9BACT</name>
<feature type="transmembrane region" description="Helical" evidence="1">
    <location>
        <begin position="322"/>
        <end position="342"/>
    </location>
</feature>
<evidence type="ECO:0000313" key="3">
    <source>
        <dbReference type="Proteomes" id="UP001370348"/>
    </source>
</evidence>
<dbReference type="RefSeq" id="WP_394826088.1">
    <property type="nucleotide sequence ID" value="NZ_CP089984.1"/>
</dbReference>
<accession>A0ABZ2LZU5</accession>
<dbReference type="EMBL" id="CP089984">
    <property type="protein sequence ID" value="WXB16464.1"/>
    <property type="molecule type" value="Genomic_DNA"/>
</dbReference>
<feature type="transmembrane region" description="Helical" evidence="1">
    <location>
        <begin position="115"/>
        <end position="138"/>
    </location>
</feature>
<reference evidence="2 3" key="1">
    <citation type="submission" date="2021-12" db="EMBL/GenBank/DDBJ databases">
        <title>Discovery of the Pendulisporaceae a myxobacterial family with distinct sporulation behavior and unique specialized metabolism.</title>
        <authorList>
            <person name="Garcia R."/>
            <person name="Popoff A."/>
            <person name="Bader C.D."/>
            <person name="Loehr J."/>
            <person name="Walesch S."/>
            <person name="Walt C."/>
            <person name="Boldt J."/>
            <person name="Bunk B."/>
            <person name="Haeckl F.J.F.P.J."/>
            <person name="Gunesch A.P."/>
            <person name="Birkelbach J."/>
            <person name="Nuebel U."/>
            <person name="Pietschmann T."/>
            <person name="Bach T."/>
            <person name="Mueller R."/>
        </authorList>
    </citation>
    <scope>NUCLEOTIDE SEQUENCE [LARGE SCALE GENOMIC DNA]</scope>
    <source>
        <strain evidence="2 3">MSr11954</strain>
    </source>
</reference>
<feature type="transmembrane region" description="Helical" evidence="1">
    <location>
        <begin position="81"/>
        <end position="103"/>
    </location>
</feature>
<organism evidence="2 3">
    <name type="scientific">Pendulispora albinea</name>
    <dbReference type="NCBI Taxonomy" id="2741071"/>
    <lineage>
        <taxon>Bacteria</taxon>
        <taxon>Pseudomonadati</taxon>
        <taxon>Myxococcota</taxon>
        <taxon>Myxococcia</taxon>
        <taxon>Myxococcales</taxon>
        <taxon>Sorangiineae</taxon>
        <taxon>Pendulisporaceae</taxon>
        <taxon>Pendulispora</taxon>
    </lineage>
</organism>
<gene>
    <name evidence="2" type="ORF">LZC94_04105</name>
</gene>
<sequence length="612" mass="66581">MVSRESALSKVTFLLPLLAYVAVFFIDGSGFHPSGDGYYSWIFARSLAFDGDFDFTNDYALCGDPFEVGNDRGTGHLDNPFYIGPAAAWTAPLFVFRILATLLTSADVAARSSCGGWLTALTLLMGPLAGALAVWFSYRAAALLTRAPTAAFSALLFAFSSPIFPYSTSAPHYSHVYLTALTAALTYVSLRISLSGPRPRDAWWLALLLTLTPLHRLPAALYAALPAAACATSALRRRPFWKELSGALAGSALGIGLTFVLYEYLYGTYFALPQGPHYVHFAHAHPWLLLFGVQGGFFFWMPAAWLSVFGLALALRRGDIRLFSAGCLAAAAAEVFISSTPLDWFGNWSLGARRLLPLVPFVIVFASLALEPLGAWLGTRWRWTGRAAALVVVLALVNNIIASTTIRGDRQLTQRELYGAISPLRPLWSLLDAFGVDIALLPAEWYFAARYHLPTDAYREAITPRYYRNYRTLEFENTNLDLGQPSASRVAPGAKAGLGLEVSEDVSRVVFTGVWPFVTHAQLVVTAERGAVLHMEHGSGFASRTPIGRIDIPAGADALPIELPVPPNAYDSGLNEWLFRAEGGHVVIRSIALDDRTPRVPLDSTSHPKPAP</sequence>
<keyword evidence="1" id="KW-0812">Transmembrane</keyword>
<protein>
    <recommendedName>
        <fullName evidence="4">Glycosyltransferase RgtA/B/C/D-like domain-containing protein</fullName>
    </recommendedName>
</protein>
<evidence type="ECO:0008006" key="4">
    <source>
        <dbReference type="Google" id="ProtNLM"/>
    </source>
</evidence>
<feature type="transmembrane region" description="Helical" evidence="1">
    <location>
        <begin position="176"/>
        <end position="194"/>
    </location>
</feature>
<proteinExistence type="predicted"/>
<feature type="transmembrane region" description="Helical" evidence="1">
    <location>
        <begin position="144"/>
        <end position="164"/>
    </location>
</feature>
<feature type="transmembrane region" description="Helical" evidence="1">
    <location>
        <begin position="354"/>
        <end position="375"/>
    </location>
</feature>
<feature type="transmembrane region" description="Helical" evidence="1">
    <location>
        <begin position="214"/>
        <end position="235"/>
    </location>
</feature>
<feature type="transmembrane region" description="Helical" evidence="1">
    <location>
        <begin position="247"/>
        <end position="267"/>
    </location>
</feature>
<feature type="transmembrane region" description="Helical" evidence="1">
    <location>
        <begin position="7"/>
        <end position="26"/>
    </location>
</feature>
<feature type="transmembrane region" description="Helical" evidence="1">
    <location>
        <begin position="387"/>
        <end position="406"/>
    </location>
</feature>
<evidence type="ECO:0000313" key="2">
    <source>
        <dbReference type="EMBL" id="WXB16464.1"/>
    </source>
</evidence>
<keyword evidence="1" id="KW-1133">Transmembrane helix</keyword>
<keyword evidence="1" id="KW-0472">Membrane</keyword>
<dbReference type="Proteomes" id="UP001370348">
    <property type="component" value="Chromosome"/>
</dbReference>
<feature type="transmembrane region" description="Helical" evidence="1">
    <location>
        <begin position="287"/>
        <end position="315"/>
    </location>
</feature>
<evidence type="ECO:0000256" key="1">
    <source>
        <dbReference type="SAM" id="Phobius"/>
    </source>
</evidence>
<keyword evidence="3" id="KW-1185">Reference proteome</keyword>